<keyword evidence="5" id="KW-1185">Reference proteome</keyword>
<name>A0ABR2QIA8_9ROSI</name>
<evidence type="ECO:0000313" key="5">
    <source>
        <dbReference type="Proteomes" id="UP001396334"/>
    </source>
</evidence>
<protein>
    <submittedName>
        <fullName evidence="4">Uncharacterized protein</fullName>
    </submittedName>
</protein>
<dbReference type="PANTHER" id="PTHR31175">
    <property type="entry name" value="AUXIN-RESPONSIVE FAMILY PROTEIN"/>
    <property type="match status" value="1"/>
</dbReference>
<comment type="caution">
    <text evidence="4">The sequence shown here is derived from an EMBL/GenBank/DDBJ whole genome shotgun (WGS) entry which is preliminary data.</text>
</comment>
<keyword evidence="3" id="KW-0341">Growth regulation</keyword>
<keyword evidence="2" id="KW-0217">Developmental protein</keyword>
<evidence type="ECO:0000256" key="3">
    <source>
        <dbReference type="ARBA" id="ARBA00022604"/>
    </source>
</evidence>
<sequence length="108" mass="12127">MVEKGHFGVYSSDQNRFVLPLEYLENETVMELFQLAEEDFGLQGNEHLTLPCDATLMEYVIGLIKRKASKEVEKALIMSEVVVIMVSQSANKPTDANIECLKPNGIVH</sequence>
<proteinExistence type="inferred from homology"/>
<organism evidence="4 5">
    <name type="scientific">Hibiscus sabdariffa</name>
    <name type="common">roselle</name>
    <dbReference type="NCBI Taxonomy" id="183260"/>
    <lineage>
        <taxon>Eukaryota</taxon>
        <taxon>Viridiplantae</taxon>
        <taxon>Streptophyta</taxon>
        <taxon>Embryophyta</taxon>
        <taxon>Tracheophyta</taxon>
        <taxon>Spermatophyta</taxon>
        <taxon>Magnoliopsida</taxon>
        <taxon>eudicotyledons</taxon>
        <taxon>Gunneridae</taxon>
        <taxon>Pentapetalae</taxon>
        <taxon>rosids</taxon>
        <taxon>malvids</taxon>
        <taxon>Malvales</taxon>
        <taxon>Malvaceae</taxon>
        <taxon>Malvoideae</taxon>
        <taxon>Hibiscus</taxon>
    </lineage>
</organism>
<gene>
    <name evidence="4" type="ORF">V6N11_080737</name>
</gene>
<dbReference type="EMBL" id="JBBPBN010000037">
    <property type="protein sequence ID" value="KAK9000234.1"/>
    <property type="molecule type" value="Genomic_DNA"/>
</dbReference>
<reference evidence="4 5" key="1">
    <citation type="journal article" date="2024" name="G3 (Bethesda)">
        <title>Genome assembly of Hibiscus sabdariffa L. provides insights into metabolisms of medicinal natural products.</title>
        <authorList>
            <person name="Kim T."/>
        </authorList>
    </citation>
    <scope>NUCLEOTIDE SEQUENCE [LARGE SCALE GENOMIC DNA]</scope>
    <source>
        <strain evidence="4">TK-2024</strain>
        <tissue evidence="4">Old leaves</tissue>
    </source>
</reference>
<dbReference type="Proteomes" id="UP001396334">
    <property type="component" value="Unassembled WGS sequence"/>
</dbReference>
<accession>A0ABR2QIA8</accession>
<dbReference type="PANTHER" id="PTHR31175:SF65">
    <property type="entry name" value="AUXIN-RESPONSIVE PROTEIN SAUR66-LIKE"/>
    <property type="match status" value="1"/>
</dbReference>
<evidence type="ECO:0000256" key="2">
    <source>
        <dbReference type="ARBA" id="ARBA00022473"/>
    </source>
</evidence>
<dbReference type="InterPro" id="IPR003676">
    <property type="entry name" value="SAUR_fam"/>
</dbReference>
<evidence type="ECO:0000313" key="4">
    <source>
        <dbReference type="EMBL" id="KAK9000234.1"/>
    </source>
</evidence>
<evidence type="ECO:0000256" key="1">
    <source>
        <dbReference type="ARBA" id="ARBA00006974"/>
    </source>
</evidence>
<dbReference type="Pfam" id="PF02519">
    <property type="entry name" value="Auxin_inducible"/>
    <property type="match status" value="1"/>
</dbReference>
<comment type="similarity">
    <text evidence="1">Belongs to the ARG7 family.</text>
</comment>